<evidence type="ECO:0000256" key="2">
    <source>
        <dbReference type="ARBA" id="ARBA00022475"/>
    </source>
</evidence>
<dbReference type="CDD" id="cd03392">
    <property type="entry name" value="PAP2_like_2"/>
    <property type="match status" value="1"/>
</dbReference>
<gene>
    <name evidence="9" type="ORF">FM104_00770</name>
</gene>
<evidence type="ECO:0000256" key="1">
    <source>
        <dbReference type="ARBA" id="ARBA00004651"/>
    </source>
</evidence>
<evidence type="ECO:0000313" key="9">
    <source>
        <dbReference type="EMBL" id="SJN16094.1"/>
    </source>
</evidence>
<dbReference type="PANTHER" id="PTHR14969">
    <property type="entry name" value="SPHINGOSINE-1-PHOSPHATE PHOSPHOHYDROLASE"/>
    <property type="match status" value="1"/>
</dbReference>
<dbReference type="EMBL" id="FUKO01000002">
    <property type="protein sequence ID" value="SJN16094.1"/>
    <property type="molecule type" value="Genomic_DNA"/>
</dbReference>
<keyword evidence="4" id="KW-0378">Hydrolase</keyword>
<dbReference type="Pfam" id="PF01569">
    <property type="entry name" value="PAP2"/>
    <property type="match status" value="1"/>
</dbReference>
<feature type="transmembrane region" description="Helical" evidence="7">
    <location>
        <begin position="84"/>
        <end position="104"/>
    </location>
</feature>
<dbReference type="InterPro" id="IPR036938">
    <property type="entry name" value="PAP2/HPO_sf"/>
</dbReference>
<name>A0A1R4I915_9MICO</name>
<feature type="transmembrane region" description="Helical" evidence="7">
    <location>
        <begin position="171"/>
        <end position="193"/>
    </location>
</feature>
<accession>A0A1R4I915</accession>
<proteinExistence type="predicted"/>
<organism evidence="9 10">
    <name type="scientific">Microbacterium esteraromaticum</name>
    <dbReference type="NCBI Taxonomy" id="57043"/>
    <lineage>
        <taxon>Bacteria</taxon>
        <taxon>Bacillati</taxon>
        <taxon>Actinomycetota</taxon>
        <taxon>Actinomycetes</taxon>
        <taxon>Micrococcales</taxon>
        <taxon>Microbacteriaceae</taxon>
        <taxon>Microbacterium</taxon>
    </lineage>
</organism>
<dbReference type="SUPFAM" id="SSF48317">
    <property type="entry name" value="Acid phosphatase/Vanadium-dependent haloperoxidase"/>
    <property type="match status" value="1"/>
</dbReference>
<dbReference type="GO" id="GO:0016787">
    <property type="term" value="F:hydrolase activity"/>
    <property type="evidence" value="ECO:0007669"/>
    <property type="project" value="UniProtKB-KW"/>
</dbReference>
<feature type="domain" description="Phosphatidic acid phosphatase type 2/haloperoxidase" evidence="8">
    <location>
        <begin position="83"/>
        <end position="186"/>
    </location>
</feature>
<keyword evidence="5 7" id="KW-1133">Transmembrane helix</keyword>
<evidence type="ECO:0000256" key="6">
    <source>
        <dbReference type="ARBA" id="ARBA00023136"/>
    </source>
</evidence>
<protein>
    <submittedName>
        <fullName evidence="9">Membrane-associated phospholipid phosphatase</fullName>
    </submittedName>
</protein>
<keyword evidence="6 7" id="KW-0472">Membrane</keyword>
<reference evidence="9 10" key="1">
    <citation type="submission" date="2017-02" db="EMBL/GenBank/DDBJ databases">
        <authorList>
            <person name="Peterson S.W."/>
        </authorList>
    </citation>
    <scope>NUCLEOTIDE SEQUENCE [LARGE SCALE GENOMIC DNA]</scope>
    <source>
        <strain evidence="9 10">B Mb 05.01</strain>
    </source>
</reference>
<evidence type="ECO:0000256" key="7">
    <source>
        <dbReference type="SAM" id="Phobius"/>
    </source>
</evidence>
<feature type="transmembrane region" description="Helical" evidence="7">
    <location>
        <begin position="53"/>
        <end position="77"/>
    </location>
</feature>
<feature type="transmembrane region" description="Helical" evidence="7">
    <location>
        <begin position="129"/>
        <end position="159"/>
    </location>
</feature>
<evidence type="ECO:0000256" key="3">
    <source>
        <dbReference type="ARBA" id="ARBA00022692"/>
    </source>
</evidence>
<keyword evidence="2" id="KW-1003">Cell membrane</keyword>
<dbReference type="Gene3D" id="1.20.144.10">
    <property type="entry name" value="Phosphatidic acid phosphatase type 2/haloperoxidase"/>
    <property type="match status" value="2"/>
</dbReference>
<dbReference type="PANTHER" id="PTHR14969:SF62">
    <property type="entry name" value="DECAPRENYLPHOSPHORYL-5-PHOSPHORIBOSE PHOSPHATASE RV3807C-RELATED"/>
    <property type="match status" value="1"/>
</dbReference>
<evidence type="ECO:0000256" key="4">
    <source>
        <dbReference type="ARBA" id="ARBA00022801"/>
    </source>
</evidence>
<dbReference type="SMART" id="SM00014">
    <property type="entry name" value="acidPPc"/>
    <property type="match status" value="1"/>
</dbReference>
<sequence length="212" mass="22110">MLLTGGALFAAAGLLGILIEVTPGGGVGGLDIAWNQLMAQVRQPWMLEIAYALNQIGGGWVAIALVPMIIIIALVLLRRWRGAVFAAAAFIAATGLTQILKHIFGRARPVDMLVMSDVGSFPSGHTANAMAIAVVLWLIFARAWVAVIGALWVVAMALSRTILSVHWASDTIGGALVGASAALVVGALLLRWASLGRGSVGWEGRPTIVAEE</sequence>
<keyword evidence="3 7" id="KW-0812">Transmembrane</keyword>
<keyword evidence="10" id="KW-1185">Reference proteome</keyword>
<dbReference type="Proteomes" id="UP000196320">
    <property type="component" value="Unassembled WGS sequence"/>
</dbReference>
<comment type="subcellular location">
    <subcellularLocation>
        <location evidence="1">Cell membrane</location>
        <topology evidence="1">Multi-pass membrane protein</topology>
    </subcellularLocation>
</comment>
<evidence type="ECO:0000259" key="8">
    <source>
        <dbReference type="SMART" id="SM00014"/>
    </source>
</evidence>
<dbReference type="InterPro" id="IPR000326">
    <property type="entry name" value="PAP2/HPO"/>
</dbReference>
<evidence type="ECO:0000313" key="10">
    <source>
        <dbReference type="Proteomes" id="UP000196320"/>
    </source>
</evidence>
<dbReference type="OrthoDB" id="5289372at2"/>
<dbReference type="GO" id="GO:0005886">
    <property type="term" value="C:plasma membrane"/>
    <property type="evidence" value="ECO:0007669"/>
    <property type="project" value="UniProtKB-SubCell"/>
</dbReference>
<evidence type="ECO:0000256" key="5">
    <source>
        <dbReference type="ARBA" id="ARBA00022989"/>
    </source>
</evidence>
<dbReference type="AlphaFoldDB" id="A0A1R4I915"/>